<dbReference type="Proteomes" id="UP000679749">
    <property type="component" value="Unassembled WGS sequence"/>
</dbReference>
<reference evidence="4" key="1">
    <citation type="submission" date="2021-05" db="EMBL/GenBank/DDBJ databases">
        <title>Novel Bacillus species.</title>
        <authorList>
            <person name="Liu G."/>
        </authorList>
    </citation>
    <scope>NUCLEOTIDE SEQUENCE</scope>
    <source>
        <strain evidence="4">FJAT-49825</strain>
    </source>
</reference>
<dbReference type="InterPro" id="IPR037522">
    <property type="entry name" value="HD_GYP_dom"/>
</dbReference>
<dbReference type="CDD" id="cd00077">
    <property type="entry name" value="HDc"/>
    <property type="match status" value="1"/>
</dbReference>
<dbReference type="Pfam" id="PF13487">
    <property type="entry name" value="HD_5"/>
    <property type="match status" value="1"/>
</dbReference>
<dbReference type="InterPro" id="IPR006675">
    <property type="entry name" value="HDIG_dom"/>
</dbReference>
<dbReference type="PANTHER" id="PTHR43155">
    <property type="entry name" value="CYCLIC DI-GMP PHOSPHODIESTERASE PA4108-RELATED"/>
    <property type="match status" value="1"/>
</dbReference>
<evidence type="ECO:0000313" key="5">
    <source>
        <dbReference type="Proteomes" id="UP000679749"/>
    </source>
</evidence>
<dbReference type="NCBIfam" id="TIGR00277">
    <property type="entry name" value="HDIG"/>
    <property type="match status" value="1"/>
</dbReference>
<keyword evidence="5" id="KW-1185">Reference proteome</keyword>
<keyword evidence="1" id="KW-0812">Transmembrane</keyword>
<dbReference type="InterPro" id="IPR003607">
    <property type="entry name" value="HD/PDEase_dom"/>
</dbReference>
<dbReference type="PROSITE" id="PS51831">
    <property type="entry name" value="HD"/>
    <property type="match status" value="1"/>
</dbReference>
<feature type="transmembrane region" description="Helical" evidence="1">
    <location>
        <begin position="83"/>
        <end position="104"/>
    </location>
</feature>
<name>A0A942U8P7_9BACI</name>
<proteinExistence type="predicted"/>
<evidence type="ECO:0000259" key="3">
    <source>
        <dbReference type="PROSITE" id="PS51832"/>
    </source>
</evidence>
<feature type="domain" description="HD" evidence="2">
    <location>
        <begin position="129"/>
        <end position="253"/>
    </location>
</feature>
<keyword evidence="1" id="KW-0472">Membrane</keyword>
<evidence type="ECO:0000259" key="2">
    <source>
        <dbReference type="PROSITE" id="PS51831"/>
    </source>
</evidence>
<dbReference type="SUPFAM" id="SSF109604">
    <property type="entry name" value="HD-domain/PDEase-like"/>
    <property type="match status" value="1"/>
</dbReference>
<dbReference type="PROSITE" id="PS51832">
    <property type="entry name" value="HD_GYP"/>
    <property type="match status" value="1"/>
</dbReference>
<accession>A0A942U8P7</accession>
<feature type="domain" description="HD-GYP" evidence="3">
    <location>
        <begin position="107"/>
        <end position="304"/>
    </location>
</feature>
<dbReference type="SMART" id="SM00471">
    <property type="entry name" value="HDc"/>
    <property type="match status" value="1"/>
</dbReference>
<keyword evidence="1" id="KW-1133">Transmembrane helix</keyword>
<organism evidence="4 5">
    <name type="scientific">Neobacillus rhizophilus</name>
    <dbReference type="NCBI Taxonomy" id="2833579"/>
    <lineage>
        <taxon>Bacteria</taxon>
        <taxon>Bacillati</taxon>
        <taxon>Bacillota</taxon>
        <taxon>Bacilli</taxon>
        <taxon>Bacillales</taxon>
        <taxon>Bacillaceae</taxon>
        <taxon>Neobacillus</taxon>
    </lineage>
</organism>
<sequence length="309" mass="36153">MLNILDKWSNHYKFYRYAFFIFLLLSLFITIVFHNDNFFILYNISVIFLGFGFYNKPVYLVVFTILVTTSRFQFVPRAEESLFFIYLVSYLFMTFISAAMITYVQRVKQKSLDIITSLVKALDSRDPYTYDHSENVSRYAMQIAEKMNLSKDVCQIIRTGGLLHDIGKIGIPEQILTKPMELTDDEYKIIKSHPVIGYDMLKHVKRFEKNGTLDIVLYHHERFDGNGYPAGLKGNEIPLYARIIAVADTFDAMMSRRVYRNEFDLEHTLHVIRQNKGTQFDPQVVDAFLSLFNKQKMETMKLTTLVKSP</sequence>
<evidence type="ECO:0000256" key="1">
    <source>
        <dbReference type="SAM" id="Phobius"/>
    </source>
</evidence>
<dbReference type="InterPro" id="IPR006674">
    <property type="entry name" value="HD_domain"/>
</dbReference>
<dbReference type="Gene3D" id="1.10.3210.10">
    <property type="entry name" value="Hypothetical protein af1432"/>
    <property type="match status" value="1"/>
</dbReference>
<evidence type="ECO:0000313" key="4">
    <source>
        <dbReference type="EMBL" id="MBS4214607.1"/>
    </source>
</evidence>
<dbReference type="AlphaFoldDB" id="A0A942U8P7"/>
<gene>
    <name evidence="4" type="ORF">KHA99_19340</name>
</gene>
<dbReference type="PANTHER" id="PTHR43155:SF2">
    <property type="entry name" value="CYCLIC DI-GMP PHOSPHODIESTERASE PA4108"/>
    <property type="match status" value="1"/>
</dbReference>
<feature type="transmembrane region" description="Helical" evidence="1">
    <location>
        <begin position="40"/>
        <end position="63"/>
    </location>
</feature>
<feature type="transmembrane region" description="Helical" evidence="1">
    <location>
        <begin position="14"/>
        <end position="33"/>
    </location>
</feature>
<protein>
    <submittedName>
        <fullName evidence="4">HD-GYP domain-containing protein</fullName>
    </submittedName>
</protein>
<comment type="caution">
    <text evidence="4">The sequence shown here is derived from an EMBL/GenBank/DDBJ whole genome shotgun (WGS) entry which is preliminary data.</text>
</comment>
<dbReference type="RefSeq" id="WP_213119138.1">
    <property type="nucleotide sequence ID" value="NZ_JAGYPF010000004.1"/>
</dbReference>
<dbReference type="EMBL" id="JAGYPF010000004">
    <property type="protein sequence ID" value="MBS4214607.1"/>
    <property type="molecule type" value="Genomic_DNA"/>
</dbReference>